<protein>
    <submittedName>
        <fullName evidence="1">Uncharacterized protein</fullName>
    </submittedName>
</protein>
<dbReference type="Proteomes" id="UP000663508">
    <property type="component" value="Chromosome"/>
</dbReference>
<reference evidence="1" key="1">
    <citation type="submission" date="2020-11" db="EMBL/GenBank/DDBJ databases">
        <title>Complete genome sequence of a novel pathogenic Methylobacterium strain isolated from rice in Vietnam.</title>
        <authorList>
            <person name="Lai K."/>
            <person name="Okazaki S."/>
            <person name="Higashi K."/>
            <person name="Mori H."/>
            <person name="Toyoda A."/>
            <person name="Kurokawa K."/>
        </authorList>
    </citation>
    <scope>NUCLEOTIDE SEQUENCE</scope>
    <source>
        <strain evidence="1">VL1</strain>
    </source>
</reference>
<sequence length="315" mass="32631">MVTQIFLDFWEARVMVDQNDVAGSSAGSSAGASAGAAPSLKGGVAALSGWRKLKTTTVAGLLCAGCVGALSGGATVALMNAAQGGGAGIPQAEWTRLNARVEAGGTESARLATDLSLLRDRTVQAHEAADKGRAEAGARLGQISERIERLQRQDGDLAGKVAALTERLSAMAERQEHADREQAARLTAVMDKLEKRPAPVAAIPAVSAPIAQIPAIHAPAAAAQVAARPVAAAEPALTGSLPDKPADKAKPPAIEGWVLRDVYDGMAMIENRNRRLVEVGPGDTLPGAGRIEAIERRGRTWVVVTTKGLITPQTW</sequence>
<gene>
    <name evidence="1" type="ORF">mvi_05040</name>
</gene>
<evidence type="ECO:0000313" key="1">
    <source>
        <dbReference type="EMBL" id="BCM82043.1"/>
    </source>
</evidence>
<accession>A0A8H8WPM6</accession>
<dbReference type="EMBL" id="AP024145">
    <property type="protein sequence ID" value="BCM82043.1"/>
    <property type="molecule type" value="Genomic_DNA"/>
</dbReference>
<name>A0A8H8WPM6_9HYPH</name>
<evidence type="ECO:0000313" key="2">
    <source>
        <dbReference type="Proteomes" id="UP000663508"/>
    </source>
</evidence>
<dbReference type="AlphaFoldDB" id="A0A8H8WPM6"/>
<proteinExistence type="predicted"/>
<organism evidence="1 2">
    <name type="scientific">Methylobacterium indicum</name>
    <dbReference type="NCBI Taxonomy" id="1775910"/>
    <lineage>
        <taxon>Bacteria</taxon>
        <taxon>Pseudomonadati</taxon>
        <taxon>Pseudomonadota</taxon>
        <taxon>Alphaproteobacteria</taxon>
        <taxon>Hyphomicrobiales</taxon>
        <taxon>Methylobacteriaceae</taxon>
        <taxon>Methylobacterium</taxon>
    </lineage>
</organism>
<dbReference type="KEGG" id="mind:mvi_05040"/>